<dbReference type="InterPro" id="IPR029044">
    <property type="entry name" value="Nucleotide-diphossugar_trans"/>
</dbReference>
<dbReference type="PANTHER" id="PTHR10859">
    <property type="entry name" value="GLYCOSYL TRANSFERASE"/>
    <property type="match status" value="1"/>
</dbReference>
<protein>
    <submittedName>
        <fullName evidence="2">Glycosyl transferase, family 2</fullName>
    </submittedName>
</protein>
<evidence type="ECO:0000259" key="1">
    <source>
        <dbReference type="Pfam" id="PF00535"/>
    </source>
</evidence>
<sequence>MPSYSKKLISVVIPAYKAEKFIAKNLLMVKKVLDQIRYPYEIICVVDGKMDRTYEEAEKVAKKYPREIKVTGYLTNMGKGHAVKFGMAEAKGEIVGYIDAGMDLDPNSISMLLEHFEWYDADIIVGSKRHPVSKVDYPFQRKVISLLYYLIAKILFGLKIHDTQVGLKFYKRKVLEETLPRLLVKEYAFDIELLAVANYLGYKRIFEGPVELDMEFGQGISSFLSKGYLRMSFLMLWDTLAVFYRLKILHYYDDKNKKNWITPEYLTLKSN</sequence>
<accession>A0A0G0Q8X0</accession>
<keyword evidence="2" id="KW-0808">Transferase</keyword>
<dbReference type="PANTHER" id="PTHR10859:SF91">
    <property type="entry name" value="DOLICHYL-PHOSPHATE BETA-GLUCOSYLTRANSFERASE"/>
    <property type="match status" value="1"/>
</dbReference>
<evidence type="ECO:0000313" key="3">
    <source>
        <dbReference type="Proteomes" id="UP000034325"/>
    </source>
</evidence>
<dbReference type="Pfam" id="PF00535">
    <property type="entry name" value="Glycos_transf_2"/>
    <property type="match status" value="1"/>
</dbReference>
<dbReference type="GO" id="GO:0006487">
    <property type="term" value="P:protein N-linked glycosylation"/>
    <property type="evidence" value="ECO:0007669"/>
    <property type="project" value="TreeGrafter"/>
</dbReference>
<dbReference type="AlphaFoldDB" id="A0A0G0Q8X0"/>
<dbReference type="SUPFAM" id="SSF53448">
    <property type="entry name" value="Nucleotide-diphospho-sugar transferases"/>
    <property type="match status" value="1"/>
</dbReference>
<evidence type="ECO:0000313" key="2">
    <source>
        <dbReference type="EMBL" id="KKQ98111.1"/>
    </source>
</evidence>
<organism evidence="2 3">
    <name type="scientific">Candidatus Woesebacteria bacterium GW2011_GWA1_39_12</name>
    <dbReference type="NCBI Taxonomy" id="1618549"/>
    <lineage>
        <taxon>Bacteria</taxon>
        <taxon>Candidatus Woeseibacteriota</taxon>
    </lineage>
</organism>
<dbReference type="InterPro" id="IPR001173">
    <property type="entry name" value="Glyco_trans_2-like"/>
</dbReference>
<comment type="caution">
    <text evidence="2">The sequence shown here is derived from an EMBL/GenBank/DDBJ whole genome shotgun (WGS) entry which is preliminary data.</text>
</comment>
<dbReference type="GO" id="GO:0016740">
    <property type="term" value="F:transferase activity"/>
    <property type="evidence" value="ECO:0007669"/>
    <property type="project" value="UniProtKB-KW"/>
</dbReference>
<dbReference type="Gene3D" id="3.90.550.10">
    <property type="entry name" value="Spore Coat Polysaccharide Biosynthesis Protein SpsA, Chain A"/>
    <property type="match status" value="1"/>
</dbReference>
<proteinExistence type="predicted"/>
<gene>
    <name evidence="2" type="ORF">UT23_C0005G0034</name>
</gene>
<dbReference type="Proteomes" id="UP000034325">
    <property type="component" value="Unassembled WGS sequence"/>
</dbReference>
<name>A0A0G0Q8X0_9BACT</name>
<dbReference type="EMBL" id="LBWA01000005">
    <property type="protein sequence ID" value="KKQ98111.1"/>
    <property type="molecule type" value="Genomic_DNA"/>
</dbReference>
<reference evidence="2 3" key="1">
    <citation type="journal article" date="2015" name="Nature">
        <title>rRNA introns, odd ribosomes, and small enigmatic genomes across a large radiation of phyla.</title>
        <authorList>
            <person name="Brown C.T."/>
            <person name="Hug L.A."/>
            <person name="Thomas B.C."/>
            <person name="Sharon I."/>
            <person name="Castelle C.J."/>
            <person name="Singh A."/>
            <person name="Wilkins M.J."/>
            <person name="Williams K.H."/>
            <person name="Banfield J.F."/>
        </authorList>
    </citation>
    <scope>NUCLEOTIDE SEQUENCE [LARGE SCALE GENOMIC DNA]</scope>
</reference>
<feature type="domain" description="Glycosyltransferase 2-like" evidence="1">
    <location>
        <begin position="10"/>
        <end position="178"/>
    </location>
</feature>